<evidence type="ECO:0000256" key="4">
    <source>
        <dbReference type="ARBA" id="ARBA00023027"/>
    </source>
</evidence>
<feature type="binding site" evidence="6">
    <location>
        <position position="215"/>
    </location>
    <ligand>
        <name>Zn(2+)</name>
        <dbReference type="ChEBI" id="CHEBI:29105"/>
    </ligand>
</feature>
<dbReference type="GO" id="GO:0046872">
    <property type="term" value="F:metal ion binding"/>
    <property type="evidence" value="ECO:0007669"/>
    <property type="project" value="UniProtKB-KW"/>
</dbReference>
<feature type="binding site" evidence="6">
    <location>
        <position position="174"/>
    </location>
    <ligand>
        <name>Zn(2+)</name>
        <dbReference type="ChEBI" id="CHEBI:29105"/>
    </ligand>
</feature>
<evidence type="ECO:0000313" key="9">
    <source>
        <dbReference type="Proteomes" id="UP001150238"/>
    </source>
</evidence>
<name>A0A9W9E1L0_9AGAR</name>
<keyword evidence="3" id="KW-0808">Transferase</keyword>
<dbReference type="AlphaFoldDB" id="A0A9W9E1L0"/>
<evidence type="ECO:0000256" key="2">
    <source>
        <dbReference type="ARBA" id="ARBA00006924"/>
    </source>
</evidence>
<keyword evidence="6" id="KW-0862">Zinc</keyword>
<sequence length="313" mass="34528">MASSNSIEAFRKVLRKSRHVVAVAGAGLSTASGIPSWRGQKGQGGIWNSYDPAILASPEAFTRDPSLVWHHYHVLREVALHSTPNPAHVSLAMLCIPELLYHLASDAEFTLITQNIDGLSVRAYEDALKHHQGTSGPSRSSYNVSMNTTITKNMPESHIYEMHGRVLDTLCTQCSNLRHDGKSPLCPALAHAKTFNNPYHPIPVDELPHCEQPECGGLLRPGVVWFDEVPRNSREIWRKVDEADLCLVIGTSSTVQPAAGFAHEIKDHGGKVAIFSIENVKEQIELADFTFLGPCEVTLPNVLFDSDTDRDMY</sequence>
<organism evidence="8 9">
    <name type="scientific">Lentinula lateritia</name>
    <dbReference type="NCBI Taxonomy" id="40482"/>
    <lineage>
        <taxon>Eukaryota</taxon>
        <taxon>Fungi</taxon>
        <taxon>Dikarya</taxon>
        <taxon>Basidiomycota</taxon>
        <taxon>Agaricomycotina</taxon>
        <taxon>Agaricomycetes</taxon>
        <taxon>Agaricomycetidae</taxon>
        <taxon>Agaricales</taxon>
        <taxon>Marasmiineae</taxon>
        <taxon>Omphalotaceae</taxon>
        <taxon>Lentinula</taxon>
    </lineage>
</organism>
<dbReference type="PROSITE" id="PS50305">
    <property type="entry name" value="SIRTUIN"/>
    <property type="match status" value="1"/>
</dbReference>
<evidence type="ECO:0000256" key="5">
    <source>
        <dbReference type="ARBA" id="ARBA00023128"/>
    </source>
</evidence>
<feature type="binding site" evidence="6">
    <location>
        <position position="171"/>
    </location>
    <ligand>
        <name>Zn(2+)</name>
        <dbReference type="ChEBI" id="CHEBI:29105"/>
    </ligand>
</feature>
<dbReference type="EMBL" id="JANVFS010000001">
    <property type="protein sequence ID" value="KAJ4496296.1"/>
    <property type="molecule type" value="Genomic_DNA"/>
</dbReference>
<feature type="domain" description="Deacetylase sirtuin-type" evidence="7">
    <location>
        <begin position="1"/>
        <end position="313"/>
    </location>
</feature>
<dbReference type="Gene3D" id="3.30.1600.10">
    <property type="entry name" value="SIR2/SIRT2 'Small Domain"/>
    <property type="match status" value="1"/>
</dbReference>
<keyword evidence="6" id="KW-0479">Metal-binding</keyword>
<feature type="binding site" evidence="6">
    <location>
        <position position="210"/>
    </location>
    <ligand>
        <name>Zn(2+)</name>
        <dbReference type="ChEBI" id="CHEBI:29105"/>
    </ligand>
</feature>
<dbReference type="Pfam" id="PF02146">
    <property type="entry name" value="SIR2"/>
    <property type="match status" value="2"/>
</dbReference>
<keyword evidence="4" id="KW-0520">NAD</keyword>
<evidence type="ECO:0000313" key="8">
    <source>
        <dbReference type="EMBL" id="KAJ4496296.1"/>
    </source>
</evidence>
<evidence type="ECO:0000256" key="6">
    <source>
        <dbReference type="PROSITE-ProRule" id="PRU00236"/>
    </source>
</evidence>
<comment type="subcellular location">
    <subcellularLocation>
        <location evidence="1">Mitochondrion</location>
    </subcellularLocation>
</comment>
<dbReference type="Proteomes" id="UP001150238">
    <property type="component" value="Unassembled WGS sequence"/>
</dbReference>
<dbReference type="GO" id="GO:0005634">
    <property type="term" value="C:nucleus"/>
    <property type="evidence" value="ECO:0007669"/>
    <property type="project" value="TreeGrafter"/>
</dbReference>
<dbReference type="GO" id="GO:0070403">
    <property type="term" value="F:NAD+ binding"/>
    <property type="evidence" value="ECO:0007669"/>
    <property type="project" value="InterPro"/>
</dbReference>
<evidence type="ECO:0000256" key="3">
    <source>
        <dbReference type="ARBA" id="ARBA00022679"/>
    </source>
</evidence>
<dbReference type="GO" id="GO:0005739">
    <property type="term" value="C:mitochondrion"/>
    <property type="evidence" value="ECO:0007669"/>
    <property type="project" value="UniProtKB-SubCell"/>
</dbReference>
<gene>
    <name evidence="8" type="ORF">C8J55DRAFT_496281</name>
</gene>
<feature type="active site" description="Proton acceptor" evidence="6">
    <location>
        <position position="163"/>
    </location>
</feature>
<dbReference type="InterPro" id="IPR029035">
    <property type="entry name" value="DHS-like_NAD/FAD-binding_dom"/>
</dbReference>
<dbReference type="Gene3D" id="3.40.50.1220">
    <property type="entry name" value="TPP-binding domain"/>
    <property type="match status" value="1"/>
</dbReference>
<dbReference type="SUPFAM" id="SSF52467">
    <property type="entry name" value="DHS-like NAD/FAD-binding domain"/>
    <property type="match status" value="1"/>
</dbReference>
<reference evidence="8" key="1">
    <citation type="submission" date="2022-08" db="EMBL/GenBank/DDBJ databases">
        <authorList>
            <consortium name="DOE Joint Genome Institute"/>
            <person name="Min B."/>
            <person name="Riley R."/>
            <person name="Sierra-Patev S."/>
            <person name="Naranjo-Ortiz M."/>
            <person name="Looney B."/>
            <person name="Konkel Z."/>
            <person name="Slot J.C."/>
            <person name="Sakamoto Y."/>
            <person name="Steenwyk J.L."/>
            <person name="Rokas A."/>
            <person name="Carro J."/>
            <person name="Camarero S."/>
            <person name="Ferreira P."/>
            <person name="Molpeceres G."/>
            <person name="Ruiz-Duenas F.J."/>
            <person name="Serrano A."/>
            <person name="Henrissat B."/>
            <person name="Drula E."/>
            <person name="Hughes K.W."/>
            <person name="Mata J.L."/>
            <person name="Ishikawa N.K."/>
            <person name="Vargas-Isla R."/>
            <person name="Ushijima S."/>
            <person name="Smith C.A."/>
            <person name="Ahrendt S."/>
            <person name="Andreopoulos W."/>
            <person name="He G."/>
            <person name="Labutti K."/>
            <person name="Lipzen A."/>
            <person name="Ng V."/>
            <person name="Sandor L."/>
            <person name="Barry K."/>
            <person name="Martinez A.T."/>
            <person name="Xiao Y."/>
            <person name="Gibbons J.G."/>
            <person name="Terashima K."/>
            <person name="Hibbett D.S."/>
            <person name="Grigoriev I.V."/>
        </authorList>
    </citation>
    <scope>NUCLEOTIDE SEQUENCE</scope>
    <source>
        <strain evidence="8">Sp2 HRB7682 ss15</strain>
    </source>
</reference>
<dbReference type="InterPro" id="IPR003000">
    <property type="entry name" value="Sirtuin"/>
</dbReference>
<protein>
    <submittedName>
        <fullName evidence="8">DHS-like NAD/FAD-binding domain-containing protein</fullName>
    </submittedName>
</protein>
<evidence type="ECO:0000256" key="1">
    <source>
        <dbReference type="ARBA" id="ARBA00004173"/>
    </source>
</evidence>
<keyword evidence="5" id="KW-0496">Mitochondrion</keyword>
<dbReference type="InterPro" id="IPR050134">
    <property type="entry name" value="NAD-dep_sirtuin_deacylases"/>
</dbReference>
<comment type="caution">
    <text evidence="8">The sequence shown here is derived from an EMBL/GenBank/DDBJ whole genome shotgun (WGS) entry which is preliminary data.</text>
</comment>
<dbReference type="InterPro" id="IPR026591">
    <property type="entry name" value="Sirtuin_cat_small_dom_sf"/>
</dbReference>
<accession>A0A9W9E1L0</accession>
<dbReference type="PANTHER" id="PTHR11085:SF10">
    <property type="entry name" value="NAD-DEPENDENT PROTEIN DEACYLASE SIRTUIN-5, MITOCHONDRIAL-RELATED"/>
    <property type="match status" value="1"/>
</dbReference>
<dbReference type="InterPro" id="IPR026590">
    <property type="entry name" value="Ssirtuin_cat_dom"/>
</dbReference>
<comment type="similarity">
    <text evidence="2">Belongs to the sirtuin family. Class I subfamily.</text>
</comment>
<dbReference type="PANTHER" id="PTHR11085">
    <property type="entry name" value="NAD-DEPENDENT PROTEIN DEACYLASE SIRTUIN-5, MITOCHONDRIAL-RELATED"/>
    <property type="match status" value="1"/>
</dbReference>
<proteinExistence type="inferred from homology"/>
<dbReference type="GO" id="GO:0017136">
    <property type="term" value="F:histone deacetylase activity, NAD-dependent"/>
    <property type="evidence" value="ECO:0007669"/>
    <property type="project" value="TreeGrafter"/>
</dbReference>
<reference evidence="8" key="2">
    <citation type="journal article" date="2023" name="Proc. Natl. Acad. Sci. U.S.A.">
        <title>A global phylogenomic analysis of the shiitake genus Lentinula.</title>
        <authorList>
            <person name="Sierra-Patev S."/>
            <person name="Min B."/>
            <person name="Naranjo-Ortiz M."/>
            <person name="Looney B."/>
            <person name="Konkel Z."/>
            <person name="Slot J.C."/>
            <person name="Sakamoto Y."/>
            <person name="Steenwyk J.L."/>
            <person name="Rokas A."/>
            <person name="Carro J."/>
            <person name="Camarero S."/>
            <person name="Ferreira P."/>
            <person name="Molpeceres G."/>
            <person name="Ruiz-Duenas F.J."/>
            <person name="Serrano A."/>
            <person name="Henrissat B."/>
            <person name="Drula E."/>
            <person name="Hughes K.W."/>
            <person name="Mata J.L."/>
            <person name="Ishikawa N.K."/>
            <person name="Vargas-Isla R."/>
            <person name="Ushijima S."/>
            <person name="Smith C.A."/>
            <person name="Donoghue J."/>
            <person name="Ahrendt S."/>
            <person name="Andreopoulos W."/>
            <person name="He G."/>
            <person name="LaButti K."/>
            <person name="Lipzen A."/>
            <person name="Ng V."/>
            <person name="Riley R."/>
            <person name="Sandor L."/>
            <person name="Barry K."/>
            <person name="Martinez A.T."/>
            <person name="Xiao Y."/>
            <person name="Gibbons J.G."/>
            <person name="Terashima K."/>
            <person name="Grigoriev I.V."/>
            <person name="Hibbett D."/>
        </authorList>
    </citation>
    <scope>NUCLEOTIDE SEQUENCE</scope>
    <source>
        <strain evidence="8">Sp2 HRB7682 ss15</strain>
    </source>
</reference>
<evidence type="ECO:0000259" key="7">
    <source>
        <dbReference type="PROSITE" id="PS50305"/>
    </source>
</evidence>